<evidence type="ECO:0000256" key="5">
    <source>
        <dbReference type="RuleBase" id="RU004203"/>
    </source>
</evidence>
<name>A0A899G1A7_9ASCO</name>
<dbReference type="OrthoDB" id="268479at2759"/>
<dbReference type="PANTHER" id="PTHR32194">
    <property type="entry name" value="METALLOPROTEASE TLDD"/>
    <property type="match status" value="1"/>
</dbReference>
<protein>
    <recommendedName>
        <fullName evidence="5">Proteasome subunit beta</fullName>
    </recommendedName>
</protein>
<dbReference type="GO" id="GO:0005634">
    <property type="term" value="C:nucleus"/>
    <property type="evidence" value="ECO:0007669"/>
    <property type="project" value="UniProtKB-SubCell"/>
</dbReference>
<evidence type="ECO:0000313" key="6">
    <source>
        <dbReference type="EMBL" id="QSL66395.1"/>
    </source>
</evidence>
<evidence type="ECO:0000256" key="3">
    <source>
        <dbReference type="ARBA" id="ARBA00023242"/>
    </source>
</evidence>
<keyword evidence="3 5" id="KW-0539">Nucleus</keyword>
<dbReference type="Gene3D" id="3.60.20.10">
    <property type="entry name" value="Glutamine Phosphoribosylpyrophosphate, subunit 1, domain 1"/>
    <property type="match status" value="1"/>
</dbReference>
<evidence type="ECO:0000256" key="4">
    <source>
        <dbReference type="ARBA" id="ARBA00026071"/>
    </source>
</evidence>
<evidence type="ECO:0000256" key="2">
    <source>
        <dbReference type="ARBA" id="ARBA00022942"/>
    </source>
</evidence>
<sequence>MSILSKNSVFFQKKKGQSIKRGSSVHIYPSFPENNPPMASNFYLLLLSKSVTPYQDNGGLCVAISGEDYAILAGDTRQVKGYSIHSRYQPRVFNIGDNLVVSACGFSGDCYAIVRILRRELIKYHFKHNKTLSVRSAARLIQTILYSRRFFPYYVYILVVGIDENGKGVIYTFDPVGSYERVPYQAVGGSASLALPLMDNQVGFKNQYEIVDGEYRLRTPVSFSCEDAIKMIKDTYNSVVERHIEVGDAFQAFIVTSCGVRVEEYPLKRD</sequence>
<dbReference type="InterPro" id="IPR023333">
    <property type="entry name" value="Proteasome_suB-type"/>
</dbReference>
<gene>
    <name evidence="6" type="ORF">MERGE_000774</name>
</gene>
<keyword evidence="1 5" id="KW-0963">Cytoplasm</keyword>
<keyword evidence="2 5" id="KW-0647">Proteasome</keyword>
<dbReference type="Proteomes" id="UP000663699">
    <property type="component" value="Chromosome 11"/>
</dbReference>
<comment type="subunit">
    <text evidence="4">The 26S proteasome consists of a 20S proteasome core and two 19S regulatory subunits. The 20S proteasome core is composed of 28 subunits that are arranged in four stacked rings, resulting in a barrel-shaped structure. The two end rings are each formed by seven alpha subunits, and the two central rings are each formed by seven beta subunits. The catalytic chamber with the active sites is on the inside of the barrel.</text>
</comment>
<accession>A0A899G1A7</accession>
<proteinExistence type="inferred from homology"/>
<keyword evidence="7" id="KW-1185">Reference proteome</keyword>
<comment type="similarity">
    <text evidence="5">Belongs to the peptidase T1B family.</text>
</comment>
<dbReference type="InterPro" id="IPR001353">
    <property type="entry name" value="Proteasome_sua/b"/>
</dbReference>
<dbReference type="GO" id="GO:0051603">
    <property type="term" value="P:proteolysis involved in protein catabolic process"/>
    <property type="evidence" value="ECO:0007669"/>
    <property type="project" value="InterPro"/>
</dbReference>
<dbReference type="InterPro" id="IPR016050">
    <property type="entry name" value="Proteasome_bsu_CS"/>
</dbReference>
<dbReference type="InterPro" id="IPR029055">
    <property type="entry name" value="Ntn_hydrolases_N"/>
</dbReference>
<dbReference type="SUPFAM" id="SSF56235">
    <property type="entry name" value="N-terminal nucleophile aminohydrolases (Ntn hydrolases)"/>
    <property type="match status" value="1"/>
</dbReference>
<comment type="subcellular location">
    <subcellularLocation>
        <location evidence="5">Cytoplasm</location>
    </subcellularLocation>
    <subcellularLocation>
        <location evidence="5">Nucleus</location>
    </subcellularLocation>
</comment>
<dbReference type="FunFam" id="3.60.20.10:FF:000027">
    <property type="entry name" value="Proteasome subunit beta type-6"/>
    <property type="match status" value="1"/>
</dbReference>
<evidence type="ECO:0000256" key="1">
    <source>
        <dbReference type="ARBA" id="ARBA00022490"/>
    </source>
</evidence>
<dbReference type="Pfam" id="PF00227">
    <property type="entry name" value="Proteasome"/>
    <property type="match status" value="1"/>
</dbReference>
<dbReference type="PROSITE" id="PS51476">
    <property type="entry name" value="PROTEASOME_BETA_2"/>
    <property type="match status" value="1"/>
</dbReference>
<organism evidence="6 7">
    <name type="scientific">Pneumocystis wakefieldiae</name>
    <dbReference type="NCBI Taxonomy" id="38082"/>
    <lineage>
        <taxon>Eukaryota</taxon>
        <taxon>Fungi</taxon>
        <taxon>Dikarya</taxon>
        <taxon>Ascomycota</taxon>
        <taxon>Taphrinomycotina</taxon>
        <taxon>Pneumocystomycetes</taxon>
        <taxon>Pneumocystaceae</taxon>
        <taxon>Pneumocystis</taxon>
    </lineage>
</organism>
<dbReference type="GO" id="GO:0019774">
    <property type="term" value="C:proteasome core complex, beta-subunit complex"/>
    <property type="evidence" value="ECO:0007669"/>
    <property type="project" value="UniProtKB-ARBA"/>
</dbReference>
<evidence type="ECO:0000313" key="7">
    <source>
        <dbReference type="Proteomes" id="UP000663699"/>
    </source>
</evidence>
<dbReference type="PANTHER" id="PTHR32194:SF2">
    <property type="entry name" value="PROTEASOME SUBUNIT BETA TYPE-1"/>
    <property type="match status" value="1"/>
</dbReference>
<reference evidence="6" key="1">
    <citation type="submission" date="2020-06" db="EMBL/GenBank/DDBJ databases">
        <title>Genomes of multiple members of Pneumocystis genus reveal paths to human pathogen Pneumocystis jirovecii.</title>
        <authorList>
            <person name="Cisse O.H."/>
            <person name="Ma L."/>
            <person name="Dekker J."/>
            <person name="Khil P."/>
            <person name="Jo J."/>
            <person name="Brenchley J."/>
            <person name="Blair R."/>
            <person name="Pahar B."/>
            <person name="Chabe M."/>
            <person name="Van Rompay K.A."/>
            <person name="Keesler R."/>
            <person name="Sukura A."/>
            <person name="Hirsch V."/>
            <person name="Kutty G."/>
            <person name="Liu Y."/>
            <person name="Peng L."/>
            <person name="Chen J."/>
            <person name="Song J."/>
            <person name="Weissenbacher-Lang C."/>
            <person name="Xu J."/>
            <person name="Upham N.S."/>
            <person name="Stajich J.E."/>
            <person name="Cuomo C.A."/>
            <person name="Cushion M.T."/>
            <person name="Kovacs J.A."/>
        </authorList>
    </citation>
    <scope>NUCLEOTIDE SEQUENCE</scope>
    <source>
        <strain evidence="6">2A</strain>
    </source>
</reference>
<dbReference type="PROSITE" id="PS00854">
    <property type="entry name" value="PROTEASOME_BETA_1"/>
    <property type="match status" value="1"/>
</dbReference>
<dbReference type="EMBL" id="CP054542">
    <property type="protein sequence ID" value="QSL66395.1"/>
    <property type="molecule type" value="Genomic_DNA"/>
</dbReference>
<dbReference type="AlphaFoldDB" id="A0A899G1A7"/>
<comment type="function">
    <text evidence="5">Component of the proteasome, a multicatalytic proteinase complex which is characterized by its ability to cleave peptides with Arg, Phe, Tyr, Leu, and Glu adjacent to the leaving group at neutral or slightly basic pH. The proteasome has an ATP-dependent proteolytic activity.</text>
</comment>
<dbReference type="GO" id="GO:0005737">
    <property type="term" value="C:cytoplasm"/>
    <property type="evidence" value="ECO:0007669"/>
    <property type="project" value="UniProtKB-SubCell"/>
</dbReference>
<comment type="subunit">
    <text evidence="5">Component of the proteasome complex.</text>
</comment>